<dbReference type="Pfam" id="PF01966">
    <property type="entry name" value="HD"/>
    <property type="match status" value="1"/>
</dbReference>
<feature type="transmembrane region" description="Helical" evidence="2">
    <location>
        <begin position="20"/>
        <end position="37"/>
    </location>
</feature>
<name>A0A929RUH8_9BACT</name>
<dbReference type="InterPro" id="IPR052722">
    <property type="entry name" value="PgpH_phosphodiesterase"/>
</dbReference>
<dbReference type="PANTHER" id="PTHR36442:SF1">
    <property type="entry name" value="CYCLIC-DI-AMP PHOSPHODIESTERASE PGPH"/>
    <property type="match status" value="1"/>
</dbReference>
<dbReference type="NCBIfam" id="TIGR00277">
    <property type="entry name" value="HDIG"/>
    <property type="match status" value="1"/>
</dbReference>
<dbReference type="EMBL" id="JABZGR010000001">
    <property type="protein sequence ID" value="MBF0969438.1"/>
    <property type="molecule type" value="Genomic_DNA"/>
</dbReference>
<dbReference type="InterPro" id="IPR006675">
    <property type="entry name" value="HDIG_dom"/>
</dbReference>
<feature type="transmembrane region" description="Helical" evidence="2">
    <location>
        <begin position="266"/>
        <end position="288"/>
    </location>
</feature>
<dbReference type="Pfam" id="PF07697">
    <property type="entry name" value="7TMR-HDED"/>
    <property type="match status" value="1"/>
</dbReference>
<evidence type="ECO:0000256" key="2">
    <source>
        <dbReference type="SAM" id="Phobius"/>
    </source>
</evidence>
<sequence>MTLNNPIYNNKKGILVKKTVYIALAYLLSIVLLVALMPRQKKIAFDYEEGRPWKHLPLIANYDFPVYKSEATIAMERDSAMKTFQPFYSVNLQTAQIEVRLFRADYKKGMFQKVPDNYAHYIAEMLAKVYEAGIVSTEGMSELMRNGSTAIRIVNGKEAVSVPISGIYSTRTAYEYIMHNDTINYRRDILMRCNINNYLTQNLLYDVKRTDGAKADLISSISAANGMVLKGQRIIDRGEIVSARQKQLIDSYTKESKRRSEIRTDFWEQVSGQALLVFLILGFFPIYLKMFRPDYFRSTSTLLFFFTLLVLFPLLTYSIVRFSLAAVYIIPYAIVPFFIRIFLDSRTATMALIVVVLLSAIGVQMSFEFILLQLYMGLTAIYGIRELTQRSQIIRVVGLVFVVGLTAQLGQDMLEGLSFSQLSLYRYLYITFSCFQLLFAYPLMYVIERVFRFTSSVTLIELTNINHPLLRRMSKVAQGTLNHSMQVSNLAAEVALKIGASSQLVRTGALYHDIGKMLNPLFFTENQNGVNPHDALEAKDGFSKEERSAQIIIGHVTEGLRLAEKHHLPKSICNFIRTHHGRGKVKYFYIQWQNEHPDETPRDALFTYPGPNPTTKEQAILMMCDAVEASSRSLKEYTKESLTELVNRIIDTQVADGAFLRCPITFRDISDAKDVLIDNLKTIYHTRIAYPTLHPHQEERPARTRRRGGSLFTSLRRNS</sequence>
<keyword evidence="2" id="KW-1133">Transmembrane helix</keyword>
<dbReference type="InterPro" id="IPR006674">
    <property type="entry name" value="HD_domain"/>
</dbReference>
<dbReference type="InterPro" id="IPR011621">
    <property type="entry name" value="Metal-dep_PHydrolase_7TM_intra"/>
</dbReference>
<proteinExistence type="predicted"/>
<comment type="caution">
    <text evidence="4">The sequence shown here is derived from an EMBL/GenBank/DDBJ whole genome shotgun (WGS) entry which is preliminary data.</text>
</comment>
<dbReference type="SMART" id="SM00471">
    <property type="entry name" value="HDc"/>
    <property type="match status" value="1"/>
</dbReference>
<organism evidence="4 5">
    <name type="scientific">Alloprevotella tannerae</name>
    <dbReference type="NCBI Taxonomy" id="76122"/>
    <lineage>
        <taxon>Bacteria</taxon>
        <taxon>Pseudomonadati</taxon>
        <taxon>Bacteroidota</taxon>
        <taxon>Bacteroidia</taxon>
        <taxon>Bacteroidales</taxon>
        <taxon>Prevotellaceae</taxon>
        <taxon>Alloprevotella</taxon>
    </lineage>
</organism>
<evidence type="ECO:0000313" key="4">
    <source>
        <dbReference type="EMBL" id="MBF0969438.1"/>
    </source>
</evidence>
<dbReference type="Pfam" id="PF07698">
    <property type="entry name" value="7TM-7TMR_HD"/>
    <property type="match status" value="1"/>
</dbReference>
<dbReference type="Gene3D" id="1.10.3210.10">
    <property type="entry name" value="Hypothetical protein af1432"/>
    <property type="match status" value="1"/>
</dbReference>
<evidence type="ECO:0000259" key="3">
    <source>
        <dbReference type="PROSITE" id="PS51831"/>
    </source>
</evidence>
<dbReference type="Proteomes" id="UP000704068">
    <property type="component" value="Unassembled WGS sequence"/>
</dbReference>
<dbReference type="InterPro" id="IPR011624">
    <property type="entry name" value="Metal-dep_PHydrolase_7TM_extra"/>
</dbReference>
<feature type="region of interest" description="Disordered" evidence="1">
    <location>
        <begin position="694"/>
        <end position="719"/>
    </location>
</feature>
<dbReference type="InterPro" id="IPR003607">
    <property type="entry name" value="HD/PDEase_dom"/>
</dbReference>
<feature type="transmembrane region" description="Helical" evidence="2">
    <location>
        <begin position="300"/>
        <end position="317"/>
    </location>
</feature>
<keyword evidence="2" id="KW-0812">Transmembrane</keyword>
<reference evidence="4" key="1">
    <citation type="submission" date="2020-04" db="EMBL/GenBank/DDBJ databases">
        <title>Deep metagenomics examines the oral microbiome during advanced dental caries in children, revealing novel taxa and co-occurrences with host molecules.</title>
        <authorList>
            <person name="Baker J.L."/>
            <person name="Morton J.T."/>
            <person name="Dinis M."/>
            <person name="Alvarez R."/>
            <person name="Tran N.C."/>
            <person name="Knight R."/>
            <person name="Edlund A."/>
        </authorList>
    </citation>
    <scope>NUCLEOTIDE SEQUENCE</scope>
    <source>
        <strain evidence="4">JCVI_34_bin.1</strain>
    </source>
</reference>
<feature type="transmembrane region" description="Helical" evidence="2">
    <location>
        <begin position="427"/>
        <end position="447"/>
    </location>
</feature>
<accession>A0A929RUH8</accession>
<gene>
    <name evidence="4" type="ORF">HXK21_00130</name>
</gene>
<dbReference type="SUPFAM" id="SSF109604">
    <property type="entry name" value="HD-domain/PDEase-like"/>
    <property type="match status" value="1"/>
</dbReference>
<feature type="domain" description="HD" evidence="3">
    <location>
        <begin position="480"/>
        <end position="575"/>
    </location>
</feature>
<evidence type="ECO:0000256" key="1">
    <source>
        <dbReference type="SAM" id="MobiDB-lite"/>
    </source>
</evidence>
<dbReference type="CDD" id="cd00077">
    <property type="entry name" value="HDc"/>
    <property type="match status" value="1"/>
</dbReference>
<keyword evidence="2" id="KW-0472">Membrane</keyword>
<dbReference type="AlphaFoldDB" id="A0A929RUH8"/>
<feature type="transmembrane region" description="Helical" evidence="2">
    <location>
        <begin position="349"/>
        <end position="372"/>
    </location>
</feature>
<feature type="transmembrane region" description="Helical" evidence="2">
    <location>
        <begin position="393"/>
        <end position="411"/>
    </location>
</feature>
<dbReference type="PROSITE" id="PS51831">
    <property type="entry name" value="HD"/>
    <property type="match status" value="1"/>
</dbReference>
<feature type="transmembrane region" description="Helical" evidence="2">
    <location>
        <begin position="324"/>
        <end position="343"/>
    </location>
</feature>
<evidence type="ECO:0000313" key="5">
    <source>
        <dbReference type="Proteomes" id="UP000704068"/>
    </source>
</evidence>
<protein>
    <submittedName>
        <fullName evidence="4">HDIG domain-containing protein</fullName>
    </submittedName>
</protein>
<dbReference type="PANTHER" id="PTHR36442">
    <property type="entry name" value="CYCLIC-DI-AMP PHOSPHODIESTERASE PGPH"/>
    <property type="match status" value="1"/>
</dbReference>